<gene>
    <name evidence="1" type="ORF">N7456_008792</name>
</gene>
<dbReference type="OrthoDB" id="4869816at2759"/>
<sequence length="261" mass="30208">MSYLPPGWTEDRLQIVSVDDLRQLSEEQIRQIDENSIPRREDNVQVHIAIGRAKLNEHRRLEREKLGLPPAPPRSIYEKNDDPIVELVERHGFDDFGFITFRTYYSDEQLWEQWGEKYIRIIDTSMEESSGGHKIEDKCLMPTFEDEELDGAGYHRIQQEYYEYLETVGVPPGLDVGVCLVADKAAIESMQSEKPWVYALDMSFDHSEDIPDGTYPGYFRVAVESIIPDLYPMLPAMTPRELWSPEITIWETAFVSQVSGD</sequence>
<dbReference type="EMBL" id="JAPQKH010000006">
    <property type="protein sequence ID" value="KAJ5092931.1"/>
    <property type="molecule type" value="Genomic_DNA"/>
</dbReference>
<accession>A0A9W9F3I7</accession>
<keyword evidence="2" id="KW-1185">Reference proteome</keyword>
<evidence type="ECO:0000313" key="1">
    <source>
        <dbReference type="EMBL" id="KAJ5092931.1"/>
    </source>
</evidence>
<reference evidence="1" key="2">
    <citation type="journal article" date="2023" name="IMA Fungus">
        <title>Comparative genomic study of the Penicillium genus elucidates a diverse pangenome and 15 lateral gene transfer events.</title>
        <authorList>
            <person name="Petersen C."/>
            <person name="Sorensen T."/>
            <person name="Nielsen M.R."/>
            <person name="Sondergaard T.E."/>
            <person name="Sorensen J.L."/>
            <person name="Fitzpatrick D.A."/>
            <person name="Frisvad J.C."/>
            <person name="Nielsen K.L."/>
        </authorList>
    </citation>
    <scope>NUCLEOTIDE SEQUENCE</scope>
    <source>
        <strain evidence="1">IBT 30069</strain>
    </source>
</reference>
<name>A0A9W9F3I7_9EURO</name>
<organism evidence="1 2">
    <name type="scientific">Penicillium angulare</name>
    <dbReference type="NCBI Taxonomy" id="116970"/>
    <lineage>
        <taxon>Eukaryota</taxon>
        <taxon>Fungi</taxon>
        <taxon>Dikarya</taxon>
        <taxon>Ascomycota</taxon>
        <taxon>Pezizomycotina</taxon>
        <taxon>Eurotiomycetes</taxon>
        <taxon>Eurotiomycetidae</taxon>
        <taxon>Eurotiales</taxon>
        <taxon>Aspergillaceae</taxon>
        <taxon>Penicillium</taxon>
    </lineage>
</organism>
<dbReference type="AlphaFoldDB" id="A0A9W9F3I7"/>
<comment type="caution">
    <text evidence="1">The sequence shown here is derived from an EMBL/GenBank/DDBJ whole genome shotgun (WGS) entry which is preliminary data.</text>
</comment>
<dbReference type="Proteomes" id="UP001149165">
    <property type="component" value="Unassembled WGS sequence"/>
</dbReference>
<evidence type="ECO:0000313" key="2">
    <source>
        <dbReference type="Proteomes" id="UP001149165"/>
    </source>
</evidence>
<proteinExistence type="predicted"/>
<reference evidence="1" key="1">
    <citation type="submission" date="2022-11" db="EMBL/GenBank/DDBJ databases">
        <authorList>
            <person name="Petersen C."/>
        </authorList>
    </citation>
    <scope>NUCLEOTIDE SEQUENCE</scope>
    <source>
        <strain evidence="1">IBT 30069</strain>
    </source>
</reference>
<protein>
    <submittedName>
        <fullName evidence="1">Uncharacterized protein</fullName>
    </submittedName>
</protein>